<dbReference type="Pfam" id="PF10502">
    <property type="entry name" value="Peptidase_S26"/>
    <property type="match status" value="2"/>
</dbReference>
<dbReference type="GO" id="GO:0006465">
    <property type="term" value="P:signal peptide processing"/>
    <property type="evidence" value="ECO:0007669"/>
    <property type="project" value="InterPro"/>
</dbReference>
<keyword evidence="5" id="KW-0472">Membrane</keyword>
<dbReference type="EMBL" id="ML170157">
    <property type="protein sequence ID" value="TDL28362.1"/>
    <property type="molecule type" value="Genomic_DNA"/>
</dbReference>
<dbReference type="PANTHER" id="PTHR12383:SF16">
    <property type="entry name" value="MITOCHONDRIAL INNER MEMBRANE PROTEASE SUBUNIT 1"/>
    <property type="match status" value="1"/>
</dbReference>
<dbReference type="InterPro" id="IPR052064">
    <property type="entry name" value="Mito_IMP1_subunit"/>
</dbReference>
<dbReference type="GO" id="GO:0042720">
    <property type="term" value="C:mitochondrial inner membrane peptidase complex"/>
    <property type="evidence" value="ECO:0007669"/>
    <property type="project" value="TreeGrafter"/>
</dbReference>
<comment type="subcellular location">
    <subcellularLocation>
        <location evidence="1">Mitochondrion inner membrane</location>
    </subcellularLocation>
</comment>
<feature type="domain" description="Peptidase S26" evidence="8">
    <location>
        <begin position="32"/>
        <end position="95"/>
    </location>
</feature>
<evidence type="ECO:0000256" key="2">
    <source>
        <dbReference type="ARBA" id="ARBA00022792"/>
    </source>
</evidence>
<evidence type="ECO:0000256" key="6">
    <source>
        <dbReference type="ARBA" id="ARBA00038445"/>
    </source>
</evidence>
<dbReference type="Proteomes" id="UP000294933">
    <property type="component" value="Unassembled WGS sequence"/>
</dbReference>
<dbReference type="PANTHER" id="PTHR12383">
    <property type="entry name" value="PROTEASE FAMILY S26 MITOCHONDRIAL INNER MEMBRANE PROTEASE-RELATED"/>
    <property type="match status" value="1"/>
</dbReference>
<protein>
    <submittedName>
        <fullName evidence="9">LexA/Signal peptidase</fullName>
    </submittedName>
</protein>
<evidence type="ECO:0000256" key="4">
    <source>
        <dbReference type="ARBA" id="ARBA00023128"/>
    </source>
</evidence>
<dbReference type="SUPFAM" id="SSF51306">
    <property type="entry name" value="LexA/Signal peptidase"/>
    <property type="match status" value="1"/>
</dbReference>
<dbReference type="InterPro" id="IPR036286">
    <property type="entry name" value="LexA/Signal_pep-like_sf"/>
</dbReference>
<keyword evidence="3" id="KW-0378">Hydrolase</keyword>
<keyword evidence="2" id="KW-0999">Mitochondrion inner membrane</keyword>
<sequence>MFRNQILSTLRHGLGYCTKYPLTVALRLVQGFCVAHLFNEYVGGFRLVQGPSMMPTFSPNPEMRGDLVVAVSPRDPRALVCKRIIGLPGDVVCVDPTGEYAPSTEHVYVPKGHLWLMGDNASWSRDSRTYGPVPMALIRGIIVARVSRRPHV</sequence>
<feature type="active site" evidence="7">
    <location>
        <position position="52"/>
    </location>
</feature>
<dbReference type="GO" id="GO:0004252">
    <property type="term" value="F:serine-type endopeptidase activity"/>
    <property type="evidence" value="ECO:0007669"/>
    <property type="project" value="InterPro"/>
</dbReference>
<keyword evidence="4" id="KW-0496">Mitochondrion</keyword>
<gene>
    <name evidence="9" type="ORF">BD410DRAFT_217661</name>
</gene>
<dbReference type="AlphaFoldDB" id="A0A4Y7QMT2"/>
<dbReference type="OrthoDB" id="308440at2759"/>
<evidence type="ECO:0000313" key="9">
    <source>
        <dbReference type="EMBL" id="TDL28362.1"/>
    </source>
</evidence>
<proteinExistence type="inferred from homology"/>
<feature type="active site" evidence="7">
    <location>
        <position position="82"/>
    </location>
</feature>
<dbReference type="CDD" id="cd06530">
    <property type="entry name" value="S26_SPase_I"/>
    <property type="match status" value="1"/>
</dbReference>
<evidence type="ECO:0000256" key="5">
    <source>
        <dbReference type="ARBA" id="ARBA00023136"/>
    </source>
</evidence>
<comment type="similarity">
    <text evidence="6">Belongs to the peptidase S26 family. IMP1 subfamily.</text>
</comment>
<evidence type="ECO:0000256" key="7">
    <source>
        <dbReference type="PIRSR" id="PIRSR600223-1"/>
    </source>
</evidence>
<reference evidence="9 10" key="1">
    <citation type="submission" date="2018-06" db="EMBL/GenBank/DDBJ databases">
        <title>A transcriptomic atlas of mushroom development highlights an independent origin of complex multicellularity.</title>
        <authorList>
            <consortium name="DOE Joint Genome Institute"/>
            <person name="Krizsan K."/>
            <person name="Almasi E."/>
            <person name="Merenyi Z."/>
            <person name="Sahu N."/>
            <person name="Viragh M."/>
            <person name="Koszo T."/>
            <person name="Mondo S."/>
            <person name="Kiss B."/>
            <person name="Balint B."/>
            <person name="Kues U."/>
            <person name="Barry K."/>
            <person name="Hegedus J.C."/>
            <person name="Henrissat B."/>
            <person name="Johnson J."/>
            <person name="Lipzen A."/>
            <person name="Ohm R."/>
            <person name="Nagy I."/>
            <person name="Pangilinan J."/>
            <person name="Yan J."/>
            <person name="Xiong Y."/>
            <person name="Grigoriev I.V."/>
            <person name="Hibbett D.S."/>
            <person name="Nagy L.G."/>
        </authorList>
    </citation>
    <scope>NUCLEOTIDE SEQUENCE [LARGE SCALE GENOMIC DNA]</scope>
    <source>
        <strain evidence="9 10">SZMC22713</strain>
    </source>
</reference>
<dbReference type="InterPro" id="IPR019533">
    <property type="entry name" value="Peptidase_S26"/>
</dbReference>
<dbReference type="PROSITE" id="PS00760">
    <property type="entry name" value="SPASE_I_2"/>
    <property type="match status" value="1"/>
</dbReference>
<dbReference type="STRING" id="50990.A0A4Y7QMT2"/>
<accession>A0A4Y7QMT2</accession>
<evidence type="ECO:0000256" key="1">
    <source>
        <dbReference type="ARBA" id="ARBA00004273"/>
    </source>
</evidence>
<organism evidence="9 10">
    <name type="scientific">Rickenella mellea</name>
    <dbReference type="NCBI Taxonomy" id="50990"/>
    <lineage>
        <taxon>Eukaryota</taxon>
        <taxon>Fungi</taxon>
        <taxon>Dikarya</taxon>
        <taxon>Basidiomycota</taxon>
        <taxon>Agaricomycotina</taxon>
        <taxon>Agaricomycetes</taxon>
        <taxon>Hymenochaetales</taxon>
        <taxon>Rickenellaceae</taxon>
        <taxon>Rickenella</taxon>
    </lineage>
</organism>
<evidence type="ECO:0000256" key="3">
    <source>
        <dbReference type="ARBA" id="ARBA00022801"/>
    </source>
</evidence>
<dbReference type="InterPro" id="IPR019757">
    <property type="entry name" value="Pept_S26A_signal_pept_1_Lys-AS"/>
</dbReference>
<dbReference type="VEuPathDB" id="FungiDB:BD410DRAFT_217661"/>
<dbReference type="GO" id="GO:0006627">
    <property type="term" value="P:protein processing involved in protein targeting to mitochondrion"/>
    <property type="evidence" value="ECO:0007669"/>
    <property type="project" value="TreeGrafter"/>
</dbReference>
<keyword evidence="10" id="KW-1185">Reference proteome</keyword>
<feature type="domain" description="Peptidase S26" evidence="8">
    <location>
        <begin position="100"/>
        <end position="145"/>
    </location>
</feature>
<dbReference type="InterPro" id="IPR000223">
    <property type="entry name" value="Pept_S26A_signal_pept_1"/>
</dbReference>
<evidence type="ECO:0000313" key="10">
    <source>
        <dbReference type="Proteomes" id="UP000294933"/>
    </source>
</evidence>
<evidence type="ECO:0000259" key="8">
    <source>
        <dbReference type="Pfam" id="PF10502"/>
    </source>
</evidence>
<name>A0A4Y7QMT2_9AGAM</name>
<dbReference type="Gene3D" id="2.10.109.10">
    <property type="entry name" value="Umud Fragment, subunit A"/>
    <property type="match status" value="1"/>
</dbReference>
<dbReference type="PRINTS" id="PR00727">
    <property type="entry name" value="LEADERPTASE"/>
</dbReference>